<accession>A0A401UK18</accession>
<keyword evidence="8" id="KW-1185">Reference proteome</keyword>
<feature type="transmembrane region" description="Helical" evidence="4">
    <location>
        <begin position="6"/>
        <end position="25"/>
    </location>
</feature>
<dbReference type="Gene3D" id="3.90.1310.10">
    <property type="entry name" value="Penicillin-binding protein 2a (Domain 2)"/>
    <property type="match status" value="1"/>
</dbReference>
<dbReference type="AlphaFoldDB" id="A0A401UK18"/>
<evidence type="ECO:0000313" key="7">
    <source>
        <dbReference type="EMBL" id="GCD09897.1"/>
    </source>
</evidence>
<dbReference type="GO" id="GO:0008658">
    <property type="term" value="F:penicillin binding"/>
    <property type="evidence" value="ECO:0007669"/>
    <property type="project" value="InterPro"/>
</dbReference>
<dbReference type="Gene3D" id="3.30.450.330">
    <property type="match status" value="1"/>
</dbReference>
<keyword evidence="4" id="KW-0812">Transmembrane</keyword>
<evidence type="ECO:0000256" key="4">
    <source>
        <dbReference type="SAM" id="Phobius"/>
    </source>
</evidence>
<evidence type="ECO:0000313" key="8">
    <source>
        <dbReference type="Proteomes" id="UP000287872"/>
    </source>
</evidence>
<dbReference type="InterPro" id="IPR012338">
    <property type="entry name" value="Beta-lactam/transpept-like"/>
</dbReference>
<dbReference type="Pfam" id="PF03717">
    <property type="entry name" value="PBP_dimer"/>
    <property type="match status" value="1"/>
</dbReference>
<sequence>MVVGTIFSIVFMALVSRLVYLMIINGTSYKQLALKQWTKTIKTAPKRGVILSKNGSKLASSADIYRIDVDLNVLKKYLGGKKIPEKQAAYQLSQKLNIKSSDVEKILNSKDSKGKLLQFVLLKRKVEEEMVDTIKALKYKGIIISRDVERVYPNGSFLSHVIGHTNSDGDGVGGVEQSYNKELAGVPGVKVTEVDRDNNELPYREATLVKPIDGKDLTLTIDERIQELAQKVANETLTINSAKFVSITIMNPQNGEVLAMASAPNYNLNKPYTEGKTDSEIQETWKNRAISNVFEPGSIFKVITSAAALENNSVKGDDRFVSNGSIKVGNTTLYNDNKEAYGVETFSDIIKNSDNVGFIKLGEKIGKENFYKFVKAAGFGEKTGIDLPGESTGLIKDFKSIEPIDLATMSYGQGVAVSQVQYIAAFNAVANGGTWIRPHIMKEISHMENGKKVLDKKYDNLGEKTITSSEKAAQLRTYLENVVKGGTATDTYMKGYHIAGKTGTANVVNSTTGGYESGKYIASFAGMAPADNPKVTLIVTIEEPNSSKYYAAQTAVPAARKLFSGLFTILNISPDNK</sequence>
<dbReference type="InterPro" id="IPR005311">
    <property type="entry name" value="PBP_dimer"/>
</dbReference>
<protein>
    <submittedName>
        <fullName evidence="7">Stage V sporulation protein D</fullName>
    </submittedName>
</protein>
<feature type="domain" description="Penicillin-binding protein transpeptidase" evidence="5">
    <location>
        <begin position="246"/>
        <end position="562"/>
    </location>
</feature>
<dbReference type="Gene3D" id="3.40.710.10">
    <property type="entry name" value="DD-peptidase/beta-lactamase superfamily"/>
    <property type="match status" value="1"/>
</dbReference>
<dbReference type="SUPFAM" id="SSF56601">
    <property type="entry name" value="beta-lactamase/transpeptidase-like"/>
    <property type="match status" value="1"/>
</dbReference>
<dbReference type="Proteomes" id="UP000287872">
    <property type="component" value="Unassembled WGS sequence"/>
</dbReference>
<reference evidence="7 8" key="1">
    <citation type="submission" date="2018-11" db="EMBL/GenBank/DDBJ databases">
        <title>Genome sequencing and assembly of Clostridium tagluense strain A121.</title>
        <authorList>
            <person name="Murakami T."/>
            <person name="Segawa T."/>
            <person name="Shcherbakova V.A."/>
            <person name="Mori H."/>
            <person name="Yoshimura Y."/>
        </authorList>
    </citation>
    <scope>NUCLEOTIDE SEQUENCE [LARGE SCALE GENOMIC DNA]</scope>
    <source>
        <strain evidence="7 8">A121</strain>
    </source>
</reference>
<comment type="subcellular location">
    <subcellularLocation>
        <location evidence="1">Membrane</location>
    </subcellularLocation>
</comment>
<dbReference type="Pfam" id="PF00905">
    <property type="entry name" value="Transpeptidase"/>
    <property type="match status" value="1"/>
</dbReference>
<feature type="domain" description="Penicillin-binding protein dimerisation" evidence="6">
    <location>
        <begin position="43"/>
        <end position="201"/>
    </location>
</feature>
<dbReference type="InterPro" id="IPR050515">
    <property type="entry name" value="Beta-lactam/transpept"/>
</dbReference>
<dbReference type="PANTHER" id="PTHR30627:SF1">
    <property type="entry name" value="PEPTIDOGLYCAN D,D-TRANSPEPTIDASE FTSI"/>
    <property type="match status" value="1"/>
</dbReference>
<gene>
    <name evidence="7" type="primary">spoVD_2</name>
    <name evidence="7" type="ORF">Ctaglu_15200</name>
</gene>
<dbReference type="GO" id="GO:0005886">
    <property type="term" value="C:plasma membrane"/>
    <property type="evidence" value="ECO:0007669"/>
    <property type="project" value="TreeGrafter"/>
</dbReference>
<dbReference type="SUPFAM" id="SSF56519">
    <property type="entry name" value="Penicillin binding protein dimerisation domain"/>
    <property type="match status" value="1"/>
</dbReference>
<evidence type="ECO:0000256" key="3">
    <source>
        <dbReference type="ARBA" id="ARBA00023136"/>
    </source>
</evidence>
<dbReference type="GO" id="GO:0071555">
    <property type="term" value="P:cell wall organization"/>
    <property type="evidence" value="ECO:0007669"/>
    <property type="project" value="TreeGrafter"/>
</dbReference>
<evidence type="ECO:0000256" key="1">
    <source>
        <dbReference type="ARBA" id="ARBA00004370"/>
    </source>
</evidence>
<keyword evidence="3 4" id="KW-0472">Membrane</keyword>
<name>A0A401UK18_9CLOT</name>
<evidence type="ECO:0000259" key="5">
    <source>
        <dbReference type="Pfam" id="PF00905"/>
    </source>
</evidence>
<evidence type="ECO:0000259" key="6">
    <source>
        <dbReference type="Pfam" id="PF03717"/>
    </source>
</evidence>
<dbReference type="PANTHER" id="PTHR30627">
    <property type="entry name" value="PEPTIDOGLYCAN D,D-TRANSPEPTIDASE"/>
    <property type="match status" value="1"/>
</dbReference>
<proteinExistence type="inferred from homology"/>
<evidence type="ECO:0000256" key="2">
    <source>
        <dbReference type="ARBA" id="ARBA00007171"/>
    </source>
</evidence>
<dbReference type="EMBL" id="BHYK01000007">
    <property type="protein sequence ID" value="GCD09897.1"/>
    <property type="molecule type" value="Genomic_DNA"/>
</dbReference>
<dbReference type="InterPro" id="IPR001460">
    <property type="entry name" value="PCN-bd_Tpept"/>
</dbReference>
<comment type="caution">
    <text evidence="7">The sequence shown here is derived from an EMBL/GenBank/DDBJ whole genome shotgun (WGS) entry which is preliminary data.</text>
</comment>
<dbReference type="InterPro" id="IPR036138">
    <property type="entry name" value="PBP_dimer_sf"/>
</dbReference>
<comment type="similarity">
    <text evidence="2">Belongs to the transpeptidase family.</text>
</comment>
<organism evidence="7 8">
    <name type="scientific">Clostridium tagluense</name>
    <dbReference type="NCBI Taxonomy" id="360422"/>
    <lineage>
        <taxon>Bacteria</taxon>
        <taxon>Bacillati</taxon>
        <taxon>Bacillota</taxon>
        <taxon>Clostridia</taxon>
        <taxon>Eubacteriales</taxon>
        <taxon>Clostridiaceae</taxon>
        <taxon>Clostridium</taxon>
    </lineage>
</organism>
<keyword evidence="4" id="KW-1133">Transmembrane helix</keyword>